<feature type="transmembrane region" description="Helical" evidence="5">
    <location>
        <begin position="177"/>
        <end position="199"/>
    </location>
</feature>
<protein>
    <submittedName>
        <fullName evidence="7">Cation transporter</fullName>
    </submittedName>
</protein>
<evidence type="ECO:0000256" key="3">
    <source>
        <dbReference type="ARBA" id="ARBA00022989"/>
    </source>
</evidence>
<organism evidence="7 8">
    <name type="scientific">Coralloluteibacterium thermophilum</name>
    <dbReference type="NCBI Taxonomy" id="2707049"/>
    <lineage>
        <taxon>Bacteria</taxon>
        <taxon>Pseudomonadati</taxon>
        <taxon>Pseudomonadota</taxon>
        <taxon>Gammaproteobacteria</taxon>
        <taxon>Lysobacterales</taxon>
        <taxon>Lysobacteraceae</taxon>
        <taxon>Coralloluteibacterium</taxon>
    </lineage>
</organism>
<accession>A0ABV9NJQ0</accession>
<keyword evidence="4 5" id="KW-0472">Membrane</keyword>
<gene>
    <name evidence="7" type="ORF">ACFO3Q_04960</name>
</gene>
<dbReference type="Pfam" id="PF01545">
    <property type="entry name" value="Cation_efflux"/>
    <property type="match status" value="1"/>
</dbReference>
<dbReference type="EMBL" id="JBHSGG010000014">
    <property type="protein sequence ID" value="MFC4727519.1"/>
    <property type="molecule type" value="Genomic_DNA"/>
</dbReference>
<keyword evidence="2 5" id="KW-0812">Transmembrane</keyword>
<dbReference type="Gene3D" id="1.20.1510.10">
    <property type="entry name" value="Cation efflux protein transmembrane domain"/>
    <property type="match status" value="1"/>
</dbReference>
<evidence type="ECO:0000256" key="5">
    <source>
        <dbReference type="SAM" id="Phobius"/>
    </source>
</evidence>
<keyword evidence="3 5" id="KW-1133">Transmembrane helix</keyword>
<sequence length="321" mass="34993">MRPIARFEAPPHVTAAARRAWRLQVAMIVYGITVIVGMGLAAGESQAMRTAWIEDMLMLVPPIAYLFADRLRRRQPDRIFPFGRFGAVDAAYLVSAFALVAVGGLLLWEGASTLVRGERPSIGSVFVGGHQVWQGWFMWAALLWAVVPAVWLGHLLNGPAKTLHDRSLHGSAEMLKADWQTGVAAAVGVLGIGLGIWWMDAVAALVVASSVVLDGLRNTARAFGALMEHRPMLIGRPDRPDDLVERFETALRALPEVADAEVRLRESGWLLLGEVVLHTREATSPEQDEALYRAVAETAAGLSWRVHDPAVSIRVARSHGP</sequence>
<evidence type="ECO:0000256" key="4">
    <source>
        <dbReference type="ARBA" id="ARBA00023136"/>
    </source>
</evidence>
<feature type="transmembrane region" description="Helical" evidence="5">
    <location>
        <begin position="89"/>
        <end position="108"/>
    </location>
</feature>
<evidence type="ECO:0000259" key="6">
    <source>
        <dbReference type="Pfam" id="PF01545"/>
    </source>
</evidence>
<feature type="transmembrane region" description="Helical" evidence="5">
    <location>
        <begin position="21"/>
        <end position="43"/>
    </location>
</feature>
<reference evidence="8" key="1">
    <citation type="journal article" date="2019" name="Int. J. Syst. Evol. Microbiol.">
        <title>The Global Catalogue of Microorganisms (GCM) 10K type strain sequencing project: providing services to taxonomists for standard genome sequencing and annotation.</title>
        <authorList>
            <consortium name="The Broad Institute Genomics Platform"/>
            <consortium name="The Broad Institute Genome Sequencing Center for Infectious Disease"/>
            <person name="Wu L."/>
            <person name="Ma J."/>
        </authorList>
    </citation>
    <scope>NUCLEOTIDE SEQUENCE [LARGE SCALE GENOMIC DNA]</scope>
    <source>
        <strain evidence="8">CGMCC 1.13574</strain>
    </source>
</reference>
<comment type="subcellular location">
    <subcellularLocation>
        <location evidence="1">Membrane</location>
        <topology evidence="1">Multi-pass membrane protein</topology>
    </subcellularLocation>
</comment>
<name>A0ABV9NJQ0_9GAMM</name>
<evidence type="ECO:0000256" key="1">
    <source>
        <dbReference type="ARBA" id="ARBA00004141"/>
    </source>
</evidence>
<evidence type="ECO:0000256" key="2">
    <source>
        <dbReference type="ARBA" id="ARBA00022692"/>
    </source>
</evidence>
<evidence type="ECO:0000313" key="7">
    <source>
        <dbReference type="EMBL" id="MFC4727519.1"/>
    </source>
</evidence>
<dbReference type="InterPro" id="IPR058533">
    <property type="entry name" value="Cation_efflux_TM"/>
</dbReference>
<evidence type="ECO:0000313" key="8">
    <source>
        <dbReference type="Proteomes" id="UP001595892"/>
    </source>
</evidence>
<feature type="domain" description="Cation efflux protein transmembrane" evidence="6">
    <location>
        <begin position="26"/>
        <end position="226"/>
    </location>
</feature>
<dbReference type="SUPFAM" id="SSF161111">
    <property type="entry name" value="Cation efflux protein transmembrane domain-like"/>
    <property type="match status" value="1"/>
</dbReference>
<comment type="caution">
    <text evidence="7">The sequence shown here is derived from an EMBL/GenBank/DDBJ whole genome shotgun (WGS) entry which is preliminary data.</text>
</comment>
<dbReference type="InterPro" id="IPR027469">
    <property type="entry name" value="Cation_efflux_TMD_sf"/>
</dbReference>
<dbReference type="Proteomes" id="UP001595892">
    <property type="component" value="Unassembled WGS sequence"/>
</dbReference>
<proteinExistence type="predicted"/>
<feature type="transmembrane region" description="Helical" evidence="5">
    <location>
        <begin position="49"/>
        <end position="68"/>
    </location>
</feature>
<dbReference type="RefSeq" id="WP_377003529.1">
    <property type="nucleotide sequence ID" value="NZ_JBHSGG010000014.1"/>
</dbReference>
<feature type="transmembrane region" description="Helical" evidence="5">
    <location>
        <begin position="136"/>
        <end position="156"/>
    </location>
</feature>
<keyword evidence="8" id="KW-1185">Reference proteome</keyword>